<evidence type="ECO:0000313" key="1">
    <source>
        <dbReference type="EMBL" id="QEA43634.1"/>
    </source>
</evidence>
<dbReference type="Proteomes" id="UP000321298">
    <property type="component" value="Chromosome"/>
</dbReference>
<dbReference type="Pfam" id="PF11184">
    <property type="entry name" value="DUF2969"/>
    <property type="match status" value="1"/>
</dbReference>
<accession>A0A0Q1DKT0</accession>
<evidence type="ECO:0000313" key="2">
    <source>
        <dbReference type="Proteomes" id="UP000321298"/>
    </source>
</evidence>
<sequence length="69" mass="7747">MRKKNQNFGVELVVVENQTQVLIDKKQIGYVAPADRGFVGYFGQQAVINQAKTQDEAIEAILASFNLYQ</sequence>
<dbReference type="OrthoDB" id="2298315at2"/>
<dbReference type="RefSeq" id="WP_010001017.1">
    <property type="nucleotide sequence ID" value="NZ_CALTUT010000004.1"/>
</dbReference>
<reference evidence="1 2" key="1">
    <citation type="submission" date="2019-06" db="EMBL/GenBank/DDBJ databases">
        <title>Genome analyses of bacteria isolated from kimchi.</title>
        <authorList>
            <person name="Lee S."/>
            <person name="Ahn S."/>
            <person name="Roh S."/>
        </authorList>
    </citation>
    <scope>NUCLEOTIDE SEQUENCE [LARGE SCALE GENOMIC DNA]</scope>
    <source>
        <strain evidence="1 2">CBA3625</strain>
    </source>
</reference>
<dbReference type="InterPro" id="IPR021351">
    <property type="entry name" value="DUF2969"/>
</dbReference>
<dbReference type="eggNOG" id="ENOG5032QID">
    <property type="taxonomic scope" value="Bacteria"/>
</dbReference>
<proteinExistence type="predicted"/>
<dbReference type="KEGG" id="llf:BCR17_03130"/>
<dbReference type="EMBL" id="CP042387">
    <property type="protein sequence ID" value="QEA43634.1"/>
    <property type="molecule type" value="Genomic_DNA"/>
</dbReference>
<dbReference type="GeneID" id="66531047"/>
<protein>
    <submittedName>
        <fullName evidence="1">DUF2969 domain-containing protein</fullName>
    </submittedName>
</protein>
<organism evidence="1 2">
    <name type="scientific">Leuconostoc lactis</name>
    <dbReference type="NCBI Taxonomy" id="1246"/>
    <lineage>
        <taxon>Bacteria</taxon>
        <taxon>Bacillati</taxon>
        <taxon>Bacillota</taxon>
        <taxon>Bacilli</taxon>
        <taxon>Lactobacillales</taxon>
        <taxon>Lactobacillaceae</taxon>
        <taxon>Leuconostoc</taxon>
    </lineage>
</organism>
<name>A0A0Q1DKT0_LEULA</name>
<keyword evidence="2" id="KW-1185">Reference proteome</keyword>
<dbReference type="AlphaFoldDB" id="A0A0Q1DKT0"/>
<gene>
    <name evidence="1" type="ORF">FGL83_02495</name>
</gene>